<evidence type="ECO:0000313" key="7">
    <source>
        <dbReference type="Proteomes" id="UP000620366"/>
    </source>
</evidence>
<name>A0A926HU39_9FIRM</name>
<dbReference type="PIRSF" id="PIRSF000538">
    <property type="entry name" value="GlpK"/>
    <property type="match status" value="1"/>
</dbReference>
<evidence type="ECO:0000256" key="3">
    <source>
        <dbReference type="ARBA" id="ARBA00022777"/>
    </source>
</evidence>
<protein>
    <recommendedName>
        <fullName evidence="8">Gluconokinase</fullName>
    </recommendedName>
</protein>
<dbReference type="Gene3D" id="3.30.420.40">
    <property type="match status" value="2"/>
</dbReference>
<evidence type="ECO:0000259" key="4">
    <source>
        <dbReference type="Pfam" id="PF00370"/>
    </source>
</evidence>
<dbReference type="InterPro" id="IPR018485">
    <property type="entry name" value="FGGY_C"/>
</dbReference>
<comment type="caution">
    <text evidence="6">The sequence shown here is derived from an EMBL/GenBank/DDBJ whole genome shotgun (WGS) entry which is preliminary data.</text>
</comment>
<reference evidence="6" key="1">
    <citation type="submission" date="2020-08" db="EMBL/GenBank/DDBJ databases">
        <title>Genome public.</title>
        <authorList>
            <person name="Liu C."/>
            <person name="Sun Q."/>
        </authorList>
    </citation>
    <scope>NUCLEOTIDE SEQUENCE</scope>
    <source>
        <strain evidence="6">BX7</strain>
    </source>
</reference>
<dbReference type="PANTHER" id="PTHR43095">
    <property type="entry name" value="SUGAR KINASE"/>
    <property type="match status" value="1"/>
</dbReference>
<feature type="domain" description="Carbohydrate kinase FGGY N-terminal" evidence="4">
    <location>
        <begin position="3"/>
        <end position="234"/>
    </location>
</feature>
<sequence length="474" mass="52196">MLVLALESSTSSAKALLFDTEKGVLETADASYASEGLIRSQGVTDTDGVFRLTAHLGRRLAQGRDIAAIALCGTFHSMAVCESDMSARDTYSWNYMAPSLQCAEARKDEALVEKLYTRTGCYPHVTYMRHTLRYLADSGMKLTGKKLISQGAYNLFQLTGEYAESVSTASGSGLLNIHSLEYDDFALAYAGVDRGQLGGLVTYRQTFPLSEKGAQTLGLHRGIPVVPAHPDGALNQIANGAAVAGRMTLSVGTSGAVRLTAKKPVIPPGRELWNYYGVTDWLCGAAVSNACNCIDWFRESCLQGRFSFEELEREGESVRSMPVFLPFVFGERCPGWRDDRQGGFVEVSSDHSLAAMYRALQAGILFNLYQCYETLCRELQKPEKIIVSGGILNSAGWTQMIADIFEQDIVLVKNINASSLGAAVLGAYACGAREDVTRFTEELDGGRIVSHRPERSEFYRRQYERYLHWYDLTK</sequence>
<evidence type="ECO:0000256" key="2">
    <source>
        <dbReference type="ARBA" id="ARBA00022679"/>
    </source>
</evidence>
<organism evidence="6 7">
    <name type="scientific">Feifania hominis</name>
    <dbReference type="NCBI Taxonomy" id="2763660"/>
    <lineage>
        <taxon>Bacteria</taxon>
        <taxon>Bacillati</taxon>
        <taxon>Bacillota</taxon>
        <taxon>Clostridia</taxon>
        <taxon>Eubacteriales</taxon>
        <taxon>Feifaniaceae</taxon>
        <taxon>Feifania</taxon>
    </lineage>
</organism>
<keyword evidence="2" id="KW-0808">Transferase</keyword>
<comment type="similarity">
    <text evidence="1">Belongs to the FGGY kinase family.</text>
</comment>
<keyword evidence="7" id="KW-1185">Reference proteome</keyword>
<accession>A0A926HU39</accession>
<dbReference type="CDD" id="cd07770">
    <property type="entry name" value="ASKHA_NBD_FGGY_GntK"/>
    <property type="match status" value="1"/>
</dbReference>
<dbReference type="Proteomes" id="UP000620366">
    <property type="component" value="Unassembled WGS sequence"/>
</dbReference>
<proteinExistence type="inferred from homology"/>
<dbReference type="InterPro" id="IPR018484">
    <property type="entry name" value="FGGY_N"/>
</dbReference>
<dbReference type="PANTHER" id="PTHR43095:SF2">
    <property type="entry name" value="GLUCONOKINASE"/>
    <property type="match status" value="1"/>
</dbReference>
<dbReference type="InterPro" id="IPR000577">
    <property type="entry name" value="Carb_kinase_FGGY"/>
</dbReference>
<dbReference type="AlphaFoldDB" id="A0A926HU39"/>
<dbReference type="InterPro" id="IPR050406">
    <property type="entry name" value="FGGY_Carb_Kinase"/>
</dbReference>
<dbReference type="SUPFAM" id="SSF53067">
    <property type="entry name" value="Actin-like ATPase domain"/>
    <property type="match status" value="2"/>
</dbReference>
<dbReference type="EMBL" id="JACRSP010000001">
    <property type="protein sequence ID" value="MBC8535131.1"/>
    <property type="molecule type" value="Genomic_DNA"/>
</dbReference>
<dbReference type="GO" id="GO:0005975">
    <property type="term" value="P:carbohydrate metabolic process"/>
    <property type="evidence" value="ECO:0007669"/>
    <property type="project" value="InterPro"/>
</dbReference>
<evidence type="ECO:0008006" key="8">
    <source>
        <dbReference type="Google" id="ProtNLM"/>
    </source>
</evidence>
<dbReference type="InterPro" id="IPR043129">
    <property type="entry name" value="ATPase_NBD"/>
</dbReference>
<evidence type="ECO:0000313" key="6">
    <source>
        <dbReference type="EMBL" id="MBC8535131.1"/>
    </source>
</evidence>
<dbReference type="RefSeq" id="WP_249298768.1">
    <property type="nucleotide sequence ID" value="NZ_JACRSP010000001.1"/>
</dbReference>
<dbReference type="Pfam" id="PF00370">
    <property type="entry name" value="FGGY_N"/>
    <property type="match status" value="1"/>
</dbReference>
<gene>
    <name evidence="6" type="ORF">H8695_00270</name>
</gene>
<evidence type="ECO:0000256" key="1">
    <source>
        <dbReference type="ARBA" id="ARBA00009156"/>
    </source>
</evidence>
<keyword evidence="3" id="KW-0418">Kinase</keyword>
<evidence type="ECO:0000259" key="5">
    <source>
        <dbReference type="Pfam" id="PF02782"/>
    </source>
</evidence>
<dbReference type="GO" id="GO:0016301">
    <property type="term" value="F:kinase activity"/>
    <property type="evidence" value="ECO:0007669"/>
    <property type="project" value="UniProtKB-KW"/>
</dbReference>
<feature type="domain" description="Carbohydrate kinase FGGY C-terminal" evidence="5">
    <location>
        <begin position="248"/>
        <end position="430"/>
    </location>
</feature>
<dbReference type="Pfam" id="PF02782">
    <property type="entry name" value="FGGY_C"/>
    <property type="match status" value="1"/>
</dbReference>